<dbReference type="EMBL" id="GGEC01077427">
    <property type="protein sequence ID" value="MBX57911.1"/>
    <property type="molecule type" value="Transcribed_RNA"/>
</dbReference>
<evidence type="ECO:0000313" key="1">
    <source>
        <dbReference type="EMBL" id="MBX57911.1"/>
    </source>
</evidence>
<sequence length="12" mass="1538">MIYQFIYFGLNE</sequence>
<name>A0A2P2PT38_RHIMU</name>
<reference evidence="1" key="1">
    <citation type="submission" date="2018-02" db="EMBL/GenBank/DDBJ databases">
        <title>Rhizophora mucronata_Transcriptome.</title>
        <authorList>
            <person name="Meera S.P."/>
            <person name="Sreeshan A."/>
            <person name="Augustine A."/>
        </authorList>
    </citation>
    <scope>NUCLEOTIDE SEQUENCE</scope>
    <source>
        <tissue evidence="1">Leaf</tissue>
    </source>
</reference>
<accession>A0A2P2PT38</accession>
<organism evidence="1">
    <name type="scientific">Rhizophora mucronata</name>
    <name type="common">Asiatic mangrove</name>
    <dbReference type="NCBI Taxonomy" id="61149"/>
    <lineage>
        <taxon>Eukaryota</taxon>
        <taxon>Viridiplantae</taxon>
        <taxon>Streptophyta</taxon>
        <taxon>Embryophyta</taxon>
        <taxon>Tracheophyta</taxon>
        <taxon>Spermatophyta</taxon>
        <taxon>Magnoliopsida</taxon>
        <taxon>eudicotyledons</taxon>
        <taxon>Gunneridae</taxon>
        <taxon>Pentapetalae</taxon>
        <taxon>rosids</taxon>
        <taxon>fabids</taxon>
        <taxon>Malpighiales</taxon>
        <taxon>Rhizophoraceae</taxon>
        <taxon>Rhizophora</taxon>
    </lineage>
</organism>
<protein>
    <submittedName>
        <fullName evidence="1">Uncharacterized protein</fullName>
    </submittedName>
</protein>
<proteinExistence type="predicted"/>